<keyword evidence="2" id="KW-0663">Pyridoxal phosphate</keyword>
<evidence type="ECO:0008006" key="5">
    <source>
        <dbReference type="Google" id="ProtNLM"/>
    </source>
</evidence>
<dbReference type="InterPro" id="IPR015422">
    <property type="entry name" value="PyrdxlP-dep_Trfase_small"/>
</dbReference>
<dbReference type="GO" id="GO:0008483">
    <property type="term" value="F:transaminase activity"/>
    <property type="evidence" value="ECO:0007669"/>
    <property type="project" value="InterPro"/>
</dbReference>
<dbReference type="InterPro" id="IPR015421">
    <property type="entry name" value="PyrdxlP-dep_Trfase_major"/>
</dbReference>
<dbReference type="InterPro" id="IPR005814">
    <property type="entry name" value="Aminotrans_3"/>
</dbReference>
<dbReference type="PANTHER" id="PTHR43713:SF3">
    <property type="entry name" value="GLUTAMATE-1-SEMIALDEHYDE 2,1-AMINOMUTASE 1, CHLOROPLASTIC-RELATED"/>
    <property type="match status" value="1"/>
</dbReference>
<evidence type="ECO:0000256" key="2">
    <source>
        <dbReference type="ARBA" id="ARBA00022898"/>
    </source>
</evidence>
<protein>
    <recommendedName>
        <fullName evidence="5">Aminotransferase class III-fold pyridoxal phosphate-dependent enzyme</fullName>
    </recommendedName>
</protein>
<comment type="cofactor">
    <cofactor evidence="1">
        <name>pyridoxal 5'-phosphate</name>
        <dbReference type="ChEBI" id="CHEBI:597326"/>
    </cofactor>
</comment>
<organism evidence="4">
    <name type="scientific">marine metagenome</name>
    <dbReference type="NCBI Taxonomy" id="408172"/>
    <lineage>
        <taxon>unclassified sequences</taxon>
        <taxon>metagenomes</taxon>
        <taxon>ecological metagenomes</taxon>
    </lineage>
</organism>
<dbReference type="Gene3D" id="3.40.640.10">
    <property type="entry name" value="Type I PLP-dependent aspartate aminotransferase-like (Major domain)"/>
    <property type="match status" value="1"/>
</dbReference>
<dbReference type="EMBL" id="UINC01072294">
    <property type="protein sequence ID" value="SVC07823.1"/>
    <property type="molecule type" value="Genomic_DNA"/>
</dbReference>
<feature type="non-terminal residue" evidence="4">
    <location>
        <position position="204"/>
    </location>
</feature>
<dbReference type="SUPFAM" id="SSF53383">
    <property type="entry name" value="PLP-dependent transferases"/>
    <property type="match status" value="1"/>
</dbReference>
<reference evidence="4" key="1">
    <citation type="submission" date="2018-05" db="EMBL/GenBank/DDBJ databases">
        <authorList>
            <person name="Lanie J.A."/>
            <person name="Ng W.-L."/>
            <person name="Kazmierczak K.M."/>
            <person name="Andrzejewski T.M."/>
            <person name="Davidsen T.M."/>
            <person name="Wayne K.J."/>
            <person name="Tettelin H."/>
            <person name="Glass J.I."/>
            <person name="Rusch D."/>
            <person name="Podicherti R."/>
            <person name="Tsui H.-C.T."/>
            <person name="Winkler M.E."/>
        </authorList>
    </citation>
    <scope>NUCLEOTIDE SEQUENCE</scope>
</reference>
<accession>A0A382J9P8</accession>
<dbReference type="PANTHER" id="PTHR43713">
    <property type="entry name" value="GLUTAMATE-1-SEMIALDEHYDE 2,1-AMINOMUTASE"/>
    <property type="match status" value="1"/>
</dbReference>
<feature type="compositionally biased region" description="Polar residues" evidence="3">
    <location>
        <begin position="194"/>
        <end position="204"/>
    </location>
</feature>
<name>A0A382J9P8_9ZZZZ</name>
<feature type="region of interest" description="Disordered" evidence="3">
    <location>
        <begin position="181"/>
        <end position="204"/>
    </location>
</feature>
<evidence type="ECO:0000256" key="3">
    <source>
        <dbReference type="SAM" id="MobiDB-lite"/>
    </source>
</evidence>
<dbReference type="Pfam" id="PF00202">
    <property type="entry name" value="Aminotran_3"/>
    <property type="match status" value="1"/>
</dbReference>
<evidence type="ECO:0000313" key="4">
    <source>
        <dbReference type="EMBL" id="SVC07823.1"/>
    </source>
</evidence>
<dbReference type="InterPro" id="IPR015424">
    <property type="entry name" value="PyrdxlP-dep_Trfase"/>
</dbReference>
<dbReference type="Gene3D" id="3.90.1150.10">
    <property type="entry name" value="Aspartate Aminotransferase, domain 1"/>
    <property type="match status" value="1"/>
</dbReference>
<dbReference type="AlphaFoldDB" id="A0A382J9P8"/>
<gene>
    <name evidence="4" type="ORF">METZ01_LOCUS260677</name>
</gene>
<evidence type="ECO:0000256" key="1">
    <source>
        <dbReference type="ARBA" id="ARBA00001933"/>
    </source>
</evidence>
<sequence length="204" mass="22315">MTQTEKTRRDREQLQAAVGAAVSAYTDRNPRSREMFARAQQSLPGGNTRTGTHMDPFPFYADRGEGVLLFDLDGHPLLDFVNNNTALILGHAHPAVVQALQQQLPKGTGFPRPQVLEVEMAELLRERIPSLELLRFCSSGTEAVLNALRTARAFTGRHKTAKFEGAYHGIDEHAMVSFLPPLGPELGPDDRPRSVSSTAGLTSA</sequence>
<proteinExistence type="predicted"/>
<dbReference type="GO" id="GO:0030170">
    <property type="term" value="F:pyridoxal phosphate binding"/>
    <property type="evidence" value="ECO:0007669"/>
    <property type="project" value="InterPro"/>
</dbReference>